<feature type="region of interest" description="Disordered" evidence="1">
    <location>
        <begin position="236"/>
        <end position="287"/>
    </location>
</feature>
<proteinExistence type="predicted"/>
<evidence type="ECO:0000313" key="3">
    <source>
        <dbReference type="Proteomes" id="UP000020103"/>
    </source>
</evidence>
<organism evidence="2 3">
    <name type="scientific">Mycobacteroides abscessus 21</name>
    <dbReference type="NCBI Taxonomy" id="1299324"/>
    <lineage>
        <taxon>Bacteria</taxon>
        <taxon>Bacillati</taxon>
        <taxon>Actinomycetota</taxon>
        <taxon>Actinomycetes</taxon>
        <taxon>Mycobacteriales</taxon>
        <taxon>Mycobacteriaceae</taxon>
        <taxon>Mycobacteroides</taxon>
        <taxon>Mycobacteroides abscessus</taxon>
    </lineage>
</organism>
<protein>
    <submittedName>
        <fullName evidence="2">Uncharacterized protein</fullName>
    </submittedName>
</protein>
<dbReference type="AlphaFoldDB" id="A0A829QA74"/>
<evidence type="ECO:0000256" key="1">
    <source>
        <dbReference type="SAM" id="MobiDB-lite"/>
    </source>
</evidence>
<feature type="compositionally biased region" description="Basic and acidic residues" evidence="1">
    <location>
        <begin position="266"/>
        <end position="279"/>
    </location>
</feature>
<dbReference type="EMBL" id="JAOF01000001">
    <property type="protein sequence ID" value="EUA49746.1"/>
    <property type="molecule type" value="Genomic_DNA"/>
</dbReference>
<dbReference type="Proteomes" id="UP000020103">
    <property type="component" value="Unassembled WGS sequence"/>
</dbReference>
<reference evidence="2 3" key="1">
    <citation type="submission" date="2013-12" db="EMBL/GenBank/DDBJ databases">
        <authorList>
            <person name="Madinger N."/>
            <person name="Lenaerts A."/>
            <person name="Ordway D."/>
            <person name="DeGroote M.A."/>
            <person name="Parker T."/>
            <person name="Sizemore C."/>
            <person name="Tallon L.J."/>
            <person name="Sadzewicz L.K."/>
            <person name="Sengamalay N."/>
            <person name="Fraser C.M."/>
            <person name="Hine E."/>
            <person name="Shefchek K.A."/>
            <person name="Das S.P."/>
            <person name="Tettelin H."/>
        </authorList>
    </citation>
    <scope>NUCLEOTIDE SEQUENCE [LARGE SCALE GENOMIC DNA]</scope>
    <source>
        <strain evidence="2 3">21</strain>
    </source>
</reference>
<evidence type="ECO:0000313" key="2">
    <source>
        <dbReference type="EMBL" id="EUA49746.1"/>
    </source>
</evidence>
<name>A0A829QA74_9MYCO</name>
<sequence length="287" mass="32021">MDEPQRRRLATRQEAYRLLRPHLVPLGAMALAADRNATQLTAAMLRNSDRARYEPKIRGLLVAVAWGEGVREWVNAARPPGVRLHTPYDWTELLIGELHVRIQRDTSRALNARRRLRNQQFPDPTLPFAVTLEGARIPDDVTNINVEATLSGDGRVRGIRAVAPYGKGFAWAAIEVDTAQLIRRLTSWERRQVPWLATVRQFAELALLDGLTAQPHKLLDELRDLQSQIAQLQDGLQNPQIPTVDGGDGDTPPPIDLPGSDADTPEEPRFRTPKKKQDGDDAAGDDV</sequence>
<gene>
    <name evidence="2" type="ORF">I543_2754</name>
</gene>
<comment type="caution">
    <text evidence="2">The sequence shown here is derived from an EMBL/GenBank/DDBJ whole genome shotgun (WGS) entry which is preliminary data.</text>
</comment>
<accession>A0A829QA74</accession>